<proteinExistence type="inferred from homology"/>
<keyword evidence="3" id="KW-0731">Sigma factor</keyword>
<dbReference type="EMBL" id="CP137555">
    <property type="protein sequence ID" value="WOX05135.1"/>
    <property type="molecule type" value="Genomic_DNA"/>
</dbReference>
<keyword evidence="5" id="KW-0804">Transcription</keyword>
<name>A0AAU0MWT8_9GAMM</name>
<dbReference type="PANTHER" id="PTHR43133:SF8">
    <property type="entry name" value="RNA POLYMERASE SIGMA FACTOR HI_1459-RELATED"/>
    <property type="match status" value="1"/>
</dbReference>
<dbReference type="GO" id="GO:0003677">
    <property type="term" value="F:DNA binding"/>
    <property type="evidence" value="ECO:0007669"/>
    <property type="project" value="UniProtKB-KW"/>
</dbReference>
<dbReference type="InterPro" id="IPR036388">
    <property type="entry name" value="WH-like_DNA-bd_sf"/>
</dbReference>
<dbReference type="Gene3D" id="1.10.10.10">
    <property type="entry name" value="Winged helix-like DNA-binding domain superfamily/Winged helix DNA-binding domain"/>
    <property type="match status" value="1"/>
</dbReference>
<evidence type="ECO:0000256" key="1">
    <source>
        <dbReference type="ARBA" id="ARBA00010641"/>
    </source>
</evidence>
<dbReference type="KEGG" id="mpaf:R5R33_15525"/>
<sequence>MPEHKEDLALVTSLLSGSEPAFTRFYDTYFPRIFRFCRLRIGDEETCKDIVQQVLVNAMHGLSRYRGEASLFTWLCQIARNEISHWYKKLGHKQELTSSIDENTNLRTAIESMPAGIGGEFQSLHDDDLRTLVQTSLDLLPNSYGAALELKYIEGLSVSEIAHRLDIGEIAVQSLLARARKAFKTAFSDLEREFRTV</sequence>
<dbReference type="GO" id="GO:0016987">
    <property type="term" value="F:sigma factor activity"/>
    <property type="evidence" value="ECO:0007669"/>
    <property type="project" value="UniProtKB-KW"/>
</dbReference>
<organism evidence="8 9">
    <name type="scientific">Microbulbifer pacificus</name>
    <dbReference type="NCBI Taxonomy" id="407164"/>
    <lineage>
        <taxon>Bacteria</taxon>
        <taxon>Pseudomonadati</taxon>
        <taxon>Pseudomonadota</taxon>
        <taxon>Gammaproteobacteria</taxon>
        <taxon>Cellvibrionales</taxon>
        <taxon>Microbulbiferaceae</taxon>
        <taxon>Microbulbifer</taxon>
    </lineage>
</organism>
<keyword evidence="9" id="KW-1185">Reference proteome</keyword>
<evidence type="ECO:0000259" key="7">
    <source>
        <dbReference type="Pfam" id="PF08281"/>
    </source>
</evidence>
<evidence type="ECO:0000313" key="9">
    <source>
        <dbReference type="Proteomes" id="UP001302477"/>
    </source>
</evidence>
<dbReference type="InterPro" id="IPR039425">
    <property type="entry name" value="RNA_pol_sigma-70-like"/>
</dbReference>
<dbReference type="InterPro" id="IPR007627">
    <property type="entry name" value="RNA_pol_sigma70_r2"/>
</dbReference>
<feature type="domain" description="RNA polymerase sigma-70 region 2" evidence="6">
    <location>
        <begin position="25"/>
        <end position="90"/>
    </location>
</feature>
<dbReference type="InterPro" id="IPR013324">
    <property type="entry name" value="RNA_pol_sigma_r3/r4-like"/>
</dbReference>
<dbReference type="GO" id="GO:0006352">
    <property type="term" value="P:DNA-templated transcription initiation"/>
    <property type="evidence" value="ECO:0007669"/>
    <property type="project" value="InterPro"/>
</dbReference>
<dbReference type="Proteomes" id="UP001302477">
    <property type="component" value="Chromosome"/>
</dbReference>
<dbReference type="AlphaFoldDB" id="A0AAU0MWT8"/>
<gene>
    <name evidence="8" type="ORF">R5R33_15525</name>
</gene>
<evidence type="ECO:0000259" key="6">
    <source>
        <dbReference type="Pfam" id="PF04542"/>
    </source>
</evidence>
<dbReference type="CDD" id="cd06171">
    <property type="entry name" value="Sigma70_r4"/>
    <property type="match status" value="1"/>
</dbReference>
<dbReference type="InterPro" id="IPR013249">
    <property type="entry name" value="RNA_pol_sigma70_r4_t2"/>
</dbReference>
<evidence type="ECO:0000256" key="3">
    <source>
        <dbReference type="ARBA" id="ARBA00023082"/>
    </source>
</evidence>
<dbReference type="Pfam" id="PF08281">
    <property type="entry name" value="Sigma70_r4_2"/>
    <property type="match status" value="1"/>
</dbReference>
<dbReference type="PANTHER" id="PTHR43133">
    <property type="entry name" value="RNA POLYMERASE ECF-TYPE SIGMA FACTO"/>
    <property type="match status" value="1"/>
</dbReference>
<dbReference type="SUPFAM" id="SSF88659">
    <property type="entry name" value="Sigma3 and sigma4 domains of RNA polymerase sigma factors"/>
    <property type="match status" value="1"/>
</dbReference>
<dbReference type="RefSeq" id="WP_318953609.1">
    <property type="nucleotide sequence ID" value="NZ_CP137555.1"/>
</dbReference>
<dbReference type="SUPFAM" id="SSF88946">
    <property type="entry name" value="Sigma2 domain of RNA polymerase sigma factors"/>
    <property type="match status" value="1"/>
</dbReference>
<keyword evidence="2" id="KW-0805">Transcription regulation</keyword>
<protein>
    <submittedName>
        <fullName evidence="8">RNA polymerase sigma factor</fullName>
    </submittedName>
</protein>
<keyword evidence="4" id="KW-0238">DNA-binding</keyword>
<evidence type="ECO:0000256" key="4">
    <source>
        <dbReference type="ARBA" id="ARBA00023125"/>
    </source>
</evidence>
<evidence type="ECO:0000256" key="2">
    <source>
        <dbReference type="ARBA" id="ARBA00023015"/>
    </source>
</evidence>
<evidence type="ECO:0000256" key="5">
    <source>
        <dbReference type="ARBA" id="ARBA00023163"/>
    </source>
</evidence>
<accession>A0AAU0MWT8</accession>
<dbReference type="Gene3D" id="1.10.1740.10">
    <property type="match status" value="1"/>
</dbReference>
<dbReference type="Pfam" id="PF04542">
    <property type="entry name" value="Sigma70_r2"/>
    <property type="match status" value="1"/>
</dbReference>
<dbReference type="InterPro" id="IPR013325">
    <property type="entry name" value="RNA_pol_sigma_r2"/>
</dbReference>
<evidence type="ECO:0000313" key="8">
    <source>
        <dbReference type="EMBL" id="WOX05135.1"/>
    </source>
</evidence>
<feature type="domain" description="RNA polymerase sigma factor 70 region 4 type 2" evidence="7">
    <location>
        <begin position="132"/>
        <end position="182"/>
    </location>
</feature>
<comment type="similarity">
    <text evidence="1">Belongs to the sigma-70 factor family. ECF subfamily.</text>
</comment>
<dbReference type="InterPro" id="IPR014284">
    <property type="entry name" value="RNA_pol_sigma-70_dom"/>
</dbReference>
<reference evidence="8 9" key="1">
    <citation type="submission" date="2023-10" db="EMBL/GenBank/DDBJ databases">
        <title>Description of Microbulbifer bruguierae sp. nov., isolated from the sediments of mangrove plant Bruguiera sexangula and comparative genomic analyses of the genus Microbulbifer.</title>
        <authorList>
            <person name="Long M."/>
        </authorList>
    </citation>
    <scope>NUCLEOTIDE SEQUENCE [LARGE SCALE GENOMIC DNA]</scope>
    <source>
        <strain evidence="8 9">SPO729</strain>
    </source>
</reference>
<dbReference type="NCBIfam" id="TIGR02937">
    <property type="entry name" value="sigma70-ECF"/>
    <property type="match status" value="1"/>
</dbReference>